<keyword evidence="3" id="KW-0255">Endonuclease</keyword>
<evidence type="ECO:0000313" key="3">
    <source>
        <dbReference type="EMBL" id="TDE08201.1"/>
    </source>
</evidence>
<protein>
    <submittedName>
        <fullName evidence="3">ATP-dependent endonuclease</fullName>
    </submittedName>
</protein>
<keyword evidence="3" id="KW-0378">Hydrolase</keyword>
<dbReference type="PANTHER" id="PTHR43581:SF4">
    <property type="entry name" value="ATP_GTP PHOSPHATASE"/>
    <property type="match status" value="1"/>
</dbReference>
<reference evidence="3 4" key="1">
    <citation type="submission" date="2019-03" db="EMBL/GenBank/DDBJ databases">
        <title>Draft genome sequences of novel Actinobacteria.</title>
        <authorList>
            <person name="Sahin N."/>
            <person name="Ay H."/>
            <person name="Saygin H."/>
        </authorList>
    </citation>
    <scope>NUCLEOTIDE SEQUENCE [LARGE SCALE GENOMIC DNA]</scope>
    <source>
        <strain evidence="3 4">5K138</strain>
    </source>
</reference>
<dbReference type="PANTHER" id="PTHR43581">
    <property type="entry name" value="ATP/GTP PHOSPHATASE"/>
    <property type="match status" value="1"/>
</dbReference>
<keyword evidence="4" id="KW-1185">Reference proteome</keyword>
<sequence>MINLRAGGYGMSREPSQFRPPRLERLTVKNLRSIGQGGVAIDLPRSGPLVLLGENNAGKSNIVKSIEILFGERWPKSHKVEEHDFFGRDPDGISISIGASLSAVRCDCGGTVAYLKWEYSTSTDGDPYLYKKRCDHCTNSYPSNKLRQQLFAMIIGADRRLSQQLSYYSQYTLLSRLMHRFHERLTSDPVRREALKTIFLSLLEQFKGVPEFDDFSKLLSETSEELGQSLPYRLDVDFSAYDPSNFFRSLRVYPSLDGEIKSFDELGTGQEQILALAFSIAYAKAFGDYEGLILVVEEPESHLHPLAQMWLAAKLGDIADSGLQVIVTTHSPHFVDLSKPENLVIVSKPDAGTTRTVQTSRDDLVEHLIGKGSDPARTTSESIGEFYSSSATTQIKSALFSRLCVLVEGPSEELSFPTLLGLVGFDALREGVAFVSAEGIASIARWVRLFDAFQVPTYCIFDTDSDKSGKDAQSAQASRQDIFRSLSLDPTYAQSAALSNEPLHVESSYATLDANFEDAMAKLLGDVWSSAYFEAFEVIGASKPLRARYAAKLVNERTSNLDGPGGQAIGRLATALRQKLGGTISLPGGARDVGKGIVDVPRDLEEPPF</sequence>
<keyword evidence="3" id="KW-0540">Nuclease</keyword>
<feature type="domain" description="OLD protein-like TOPRIM" evidence="2">
    <location>
        <begin position="399"/>
        <end position="464"/>
    </location>
</feature>
<organism evidence="3 4">
    <name type="scientific">Jiangella asiatica</name>
    <dbReference type="NCBI Taxonomy" id="2530372"/>
    <lineage>
        <taxon>Bacteria</taxon>
        <taxon>Bacillati</taxon>
        <taxon>Actinomycetota</taxon>
        <taxon>Actinomycetes</taxon>
        <taxon>Jiangellales</taxon>
        <taxon>Jiangellaceae</taxon>
        <taxon>Jiangella</taxon>
    </lineage>
</organism>
<dbReference type="Gene3D" id="3.40.50.300">
    <property type="entry name" value="P-loop containing nucleotide triphosphate hydrolases"/>
    <property type="match status" value="1"/>
</dbReference>
<dbReference type="CDD" id="cd00267">
    <property type="entry name" value="ABC_ATPase"/>
    <property type="match status" value="1"/>
</dbReference>
<dbReference type="OrthoDB" id="3237462at2"/>
<dbReference type="InParanoid" id="A0A4R5D8Y0"/>
<proteinExistence type="predicted"/>
<evidence type="ECO:0000313" key="4">
    <source>
        <dbReference type="Proteomes" id="UP000294739"/>
    </source>
</evidence>
<dbReference type="Pfam" id="PF20469">
    <property type="entry name" value="OLD-like_TOPRIM"/>
    <property type="match status" value="1"/>
</dbReference>
<dbReference type="Pfam" id="PF13175">
    <property type="entry name" value="AAA_15"/>
    <property type="match status" value="1"/>
</dbReference>
<dbReference type="SUPFAM" id="SSF52540">
    <property type="entry name" value="P-loop containing nucleoside triphosphate hydrolases"/>
    <property type="match status" value="1"/>
</dbReference>
<dbReference type="InterPro" id="IPR051396">
    <property type="entry name" value="Bact_Antivir_Def_Nuclease"/>
</dbReference>
<dbReference type="InterPro" id="IPR034139">
    <property type="entry name" value="TOPRIM_OLD"/>
</dbReference>
<dbReference type="GO" id="GO:0004519">
    <property type="term" value="F:endonuclease activity"/>
    <property type="evidence" value="ECO:0007669"/>
    <property type="project" value="UniProtKB-KW"/>
</dbReference>
<dbReference type="InterPro" id="IPR041685">
    <property type="entry name" value="AAA_GajA/Old/RecF-like"/>
</dbReference>
<dbReference type="CDD" id="cd01026">
    <property type="entry name" value="TOPRIM_OLD"/>
    <property type="match status" value="1"/>
</dbReference>
<feature type="domain" description="Endonuclease GajA/Old nuclease/RecF-like AAA" evidence="1">
    <location>
        <begin position="209"/>
        <end position="335"/>
    </location>
</feature>
<dbReference type="AlphaFoldDB" id="A0A4R5D8Y0"/>
<dbReference type="EMBL" id="SMKZ01000026">
    <property type="protein sequence ID" value="TDE08201.1"/>
    <property type="molecule type" value="Genomic_DNA"/>
</dbReference>
<name>A0A4R5D8Y0_9ACTN</name>
<dbReference type="InterPro" id="IPR027417">
    <property type="entry name" value="P-loop_NTPase"/>
</dbReference>
<evidence type="ECO:0000259" key="1">
    <source>
        <dbReference type="Pfam" id="PF13175"/>
    </source>
</evidence>
<dbReference type="Proteomes" id="UP000294739">
    <property type="component" value="Unassembled WGS sequence"/>
</dbReference>
<evidence type="ECO:0000259" key="2">
    <source>
        <dbReference type="Pfam" id="PF20469"/>
    </source>
</evidence>
<comment type="caution">
    <text evidence="3">The sequence shown here is derived from an EMBL/GenBank/DDBJ whole genome shotgun (WGS) entry which is preliminary data.</text>
</comment>
<gene>
    <name evidence="3" type="ORF">E1269_17990</name>
</gene>
<accession>A0A4R5D8Y0</accession>